<evidence type="ECO:0000259" key="1">
    <source>
        <dbReference type="Pfam" id="PF10592"/>
    </source>
</evidence>
<organism evidence="2 3">
    <name type="scientific">Streptomyces ovatisporus</name>
    <dbReference type="NCBI Taxonomy" id="1128682"/>
    <lineage>
        <taxon>Bacteria</taxon>
        <taxon>Bacillati</taxon>
        <taxon>Actinomycetota</taxon>
        <taxon>Actinomycetes</taxon>
        <taxon>Kitasatosporales</taxon>
        <taxon>Streptomycetaceae</taxon>
        <taxon>Streptomyces</taxon>
    </lineage>
</organism>
<dbReference type="InterPro" id="IPR018891">
    <property type="entry name" value="AIPR_C"/>
</dbReference>
<dbReference type="Pfam" id="PF10592">
    <property type="entry name" value="AIPR"/>
    <property type="match status" value="1"/>
</dbReference>
<reference evidence="3" key="1">
    <citation type="journal article" date="2019" name="Int. J. Syst. Evol. Microbiol.">
        <title>The Global Catalogue of Microorganisms (GCM) 10K type strain sequencing project: providing services to taxonomists for standard genome sequencing and annotation.</title>
        <authorList>
            <consortium name="The Broad Institute Genomics Platform"/>
            <consortium name="The Broad Institute Genome Sequencing Center for Infectious Disease"/>
            <person name="Wu L."/>
            <person name="Ma J."/>
        </authorList>
    </citation>
    <scope>NUCLEOTIDE SEQUENCE [LARGE SCALE GENOMIC DNA]</scope>
    <source>
        <strain evidence="3">CGMCC 4.7357</strain>
    </source>
</reference>
<gene>
    <name evidence="2" type="ORF">ACFPA8_05080</name>
</gene>
<feature type="domain" description="Abortive phage infection protein C-terminal" evidence="1">
    <location>
        <begin position="242"/>
        <end position="399"/>
    </location>
</feature>
<keyword evidence="3" id="KW-1185">Reference proteome</keyword>
<evidence type="ECO:0000313" key="2">
    <source>
        <dbReference type="EMBL" id="MFC4493506.1"/>
    </source>
</evidence>
<dbReference type="Proteomes" id="UP001595997">
    <property type="component" value="Unassembled WGS sequence"/>
</dbReference>
<evidence type="ECO:0000313" key="3">
    <source>
        <dbReference type="Proteomes" id="UP001595997"/>
    </source>
</evidence>
<sequence length="730" mass="80226">MPHPVQVKNLRKKLTERFRPLIPMKDVAGHPTEEQMFLSRAVAALAVQMVTERTDEEAAQAITDCGKDEGIDAVAVQGREIVVVQAKWHDKGNAGFGKHDVSAVVDGLQYLFNRDFEQLGPKMPPHVADLTTALSAQRPRVTLVLALVTGTELHPNARERLVEKIRALHKRNPELVSLEIIDLPAMYQAILGEKAQRKVDLDIELASPGRLEKPFPIYYGTVPASTVADWYAGENGDALTARNVRDALDDSEVNSTLRDSLIRKPEHFLYLNSGITLVCDQAGPKGVDPPDRWAPIGLHLEGASVINGAQTGDAVCAVTKSHPDRVAQAKVMVRIISLEDCPEDFGDQITIAANTQNPIEARDLRSVQQEQTDLREDFQLSLDLTYSVKRGEAEPERHEGCTMETAALALAAVHPDSAFAAEAKRNPSLLWGKANYQKIFGSLPTAHRVWRCVNLFWAVGDALDGLSEIDGRSSRRVAQVAEHAQFILTHILFHTMEAVDLDDEDLEAAWRERLFQVPERVQQAAAHLVDVIDAAYGRTSQVAKAVTLPERARDVVSRLIDLLAVGEEAEPAATPTAVTPPEAEAVVGAESTATAEPTSTAREDLLLRPTVGGRSTRAVTTIFTLGLIEEGTRFELRPDTEAEHRSLPRWVQEDPRRGRAVWQNSKSQPLLWEADGQAYSPSGLVRRIRREAMGNDQQVQGPKYWVGPDGRSLVQIAEDGGAETEEDAAD</sequence>
<dbReference type="RefSeq" id="WP_386442930.1">
    <property type="nucleotide sequence ID" value="NZ_JBHSFH010000004.1"/>
</dbReference>
<comment type="caution">
    <text evidence="2">The sequence shown here is derived from an EMBL/GenBank/DDBJ whole genome shotgun (WGS) entry which is preliminary data.</text>
</comment>
<accession>A0ABV9A3J6</accession>
<dbReference type="EMBL" id="JBHSFH010000004">
    <property type="protein sequence ID" value="MFC4493506.1"/>
    <property type="molecule type" value="Genomic_DNA"/>
</dbReference>
<protein>
    <submittedName>
        <fullName evidence="2">AIPR family protein</fullName>
    </submittedName>
</protein>
<name>A0ABV9A3J6_9ACTN</name>
<proteinExistence type="predicted"/>